<dbReference type="STRING" id="395493.BegalDRAFT_0167"/>
<dbReference type="EMBL" id="JH600070">
    <property type="protein sequence ID" value="EIJ41090.1"/>
    <property type="molecule type" value="Genomic_DNA"/>
</dbReference>
<evidence type="ECO:0000313" key="2">
    <source>
        <dbReference type="Proteomes" id="UP000005744"/>
    </source>
</evidence>
<gene>
    <name evidence="1" type="ORF">BegalDRAFT_0167</name>
</gene>
<evidence type="ECO:0008006" key="3">
    <source>
        <dbReference type="Google" id="ProtNLM"/>
    </source>
</evidence>
<sequence length="192" mass="21469">MPFSKPVNRQLLHTRKIECTGYHREDGLWDIEAYLIDTKTYSFPNKFRGGIQAGESLHGLGLRLTLDDNFVIQDAQAIIDASPFAVCPAITPRFALLKGLQIKTGWNRHVKTLLGDVKGCTHLVELLAPLATTAFQTIYGATKEKREEEMSANPEKKPALLDTCHALSCDGEVVKTFFPRFYTGQTTDKQNN</sequence>
<organism evidence="1 2">
    <name type="scientific">Beggiatoa alba B18LD</name>
    <dbReference type="NCBI Taxonomy" id="395493"/>
    <lineage>
        <taxon>Bacteria</taxon>
        <taxon>Pseudomonadati</taxon>
        <taxon>Pseudomonadota</taxon>
        <taxon>Gammaproteobacteria</taxon>
        <taxon>Thiotrichales</taxon>
        <taxon>Thiotrichaceae</taxon>
        <taxon>Beggiatoa</taxon>
    </lineage>
</organism>
<dbReference type="eggNOG" id="ENOG5030717">
    <property type="taxonomic scope" value="Bacteria"/>
</dbReference>
<reference evidence="1 2" key="1">
    <citation type="submission" date="2011-11" db="EMBL/GenBank/DDBJ databases">
        <title>Improved High-Quality Draft sequence of Beggiatoa alba B18lD.</title>
        <authorList>
            <consortium name="US DOE Joint Genome Institute"/>
            <person name="Lucas S."/>
            <person name="Han J."/>
            <person name="Lapidus A."/>
            <person name="Cheng J.-F."/>
            <person name="Goodwin L."/>
            <person name="Pitluck S."/>
            <person name="Peters L."/>
            <person name="Mikhailova N."/>
            <person name="Held B."/>
            <person name="Detter J.C."/>
            <person name="Han C."/>
            <person name="Tapia R."/>
            <person name="Land M."/>
            <person name="Hauser L."/>
            <person name="Kyrpides N."/>
            <person name="Ivanova N."/>
            <person name="Pagani I."/>
            <person name="Samuel K."/>
            <person name="Teske A."/>
            <person name="Mueller J."/>
            <person name="Woyke T."/>
        </authorList>
    </citation>
    <scope>NUCLEOTIDE SEQUENCE [LARGE SCALE GENOMIC DNA]</scope>
    <source>
        <strain evidence="1 2">B18LD</strain>
    </source>
</reference>
<accession>I3CBU7</accession>
<protein>
    <recommendedName>
        <fullName evidence="3">DUF2889 domain-containing protein</fullName>
    </recommendedName>
</protein>
<name>I3CBU7_9GAMM</name>
<dbReference type="RefSeq" id="WP_002682693.1">
    <property type="nucleotide sequence ID" value="NZ_JH600070.1"/>
</dbReference>
<dbReference type="Proteomes" id="UP000005744">
    <property type="component" value="Unassembled WGS sequence"/>
</dbReference>
<keyword evidence="2" id="KW-1185">Reference proteome</keyword>
<dbReference type="AlphaFoldDB" id="I3CBU7"/>
<dbReference type="InterPro" id="IPR021312">
    <property type="entry name" value="DUF2889"/>
</dbReference>
<dbReference type="OrthoDB" id="6862397at2"/>
<proteinExistence type="predicted"/>
<evidence type="ECO:0000313" key="1">
    <source>
        <dbReference type="EMBL" id="EIJ41090.1"/>
    </source>
</evidence>
<dbReference type="Pfam" id="PF11136">
    <property type="entry name" value="DUF2889"/>
    <property type="match status" value="1"/>
</dbReference>
<dbReference type="HOGENOM" id="CLU_083007_1_0_6"/>